<evidence type="ECO:0000313" key="3">
    <source>
        <dbReference type="Proteomes" id="UP001151529"/>
    </source>
</evidence>
<evidence type="ECO:0000313" key="2">
    <source>
        <dbReference type="EMBL" id="KAJ6736899.1"/>
    </source>
</evidence>
<dbReference type="AlphaFoldDB" id="A0A9Q0UUY6"/>
<keyword evidence="3" id="KW-1185">Reference proteome</keyword>
<organism evidence="2 3">
    <name type="scientific">Salix viminalis</name>
    <name type="common">Common osier</name>
    <name type="synonym">Basket willow</name>
    <dbReference type="NCBI Taxonomy" id="40686"/>
    <lineage>
        <taxon>Eukaryota</taxon>
        <taxon>Viridiplantae</taxon>
        <taxon>Streptophyta</taxon>
        <taxon>Embryophyta</taxon>
        <taxon>Tracheophyta</taxon>
        <taxon>Spermatophyta</taxon>
        <taxon>Magnoliopsida</taxon>
        <taxon>eudicotyledons</taxon>
        <taxon>Gunneridae</taxon>
        <taxon>Pentapetalae</taxon>
        <taxon>rosids</taxon>
        <taxon>fabids</taxon>
        <taxon>Malpighiales</taxon>
        <taxon>Salicaceae</taxon>
        <taxon>Saliceae</taxon>
        <taxon>Salix</taxon>
    </lineage>
</organism>
<comment type="caution">
    <text evidence="2">The sequence shown here is derived from an EMBL/GenBank/DDBJ whole genome shotgun (WGS) entry which is preliminary data.</text>
</comment>
<gene>
    <name evidence="2" type="ORF">OIU85_019014</name>
</gene>
<accession>A0A9Q0UUY6</accession>
<feature type="chain" id="PRO_5040331940" evidence="1">
    <location>
        <begin position="35"/>
        <end position="266"/>
    </location>
</feature>
<evidence type="ECO:0000256" key="1">
    <source>
        <dbReference type="SAM" id="SignalP"/>
    </source>
</evidence>
<dbReference type="PANTHER" id="PTHR35631">
    <property type="entry name" value="OS08G0114150 PROTEIN"/>
    <property type="match status" value="1"/>
</dbReference>
<dbReference type="OrthoDB" id="1001067at2759"/>
<dbReference type="Proteomes" id="UP001151529">
    <property type="component" value="Chromosome 5"/>
</dbReference>
<sequence length="266" mass="30369">MKLTSTESSIPFSAFWLRSSVVSVLISLISDTWANGSHDIKFIFRGGVSITVACCWGSQPSPLRCTTALAWRYPPPILVPIWYYQSSEGCDSHDVCKTLWFSDLLLIVEIFIMKFDRYKDLLDDVYMMYPLNSNLVGMSVPLFTSLNEQPVMACVSDGVLPFHSLVFFSLPLWLEYKQKRDLSGISKNGRVVILNLKNATIFPHGLTLAFAPRYQECVALLYVANLQVLECLMNSIHSSHLFSSTEMIDEEFRIDEQFSEFWNRDD</sequence>
<reference evidence="2" key="2">
    <citation type="journal article" date="2023" name="Int. J. Mol. Sci.">
        <title>De Novo Assembly and Annotation of 11 Diverse Shrub Willow (Salix) Genomes Reveals Novel Gene Organization in Sex-Linked Regions.</title>
        <authorList>
            <person name="Hyden B."/>
            <person name="Feng K."/>
            <person name="Yates T.B."/>
            <person name="Jawdy S."/>
            <person name="Cereghino C."/>
            <person name="Smart L.B."/>
            <person name="Muchero W."/>
        </authorList>
    </citation>
    <scope>NUCLEOTIDE SEQUENCE [LARGE SCALE GENOMIC DNA]</scope>
    <source>
        <tissue evidence="2">Shoot tip</tissue>
    </source>
</reference>
<keyword evidence="1" id="KW-0732">Signal</keyword>
<reference evidence="2" key="1">
    <citation type="submission" date="2022-11" db="EMBL/GenBank/DDBJ databases">
        <authorList>
            <person name="Hyden B.L."/>
            <person name="Feng K."/>
            <person name="Yates T."/>
            <person name="Jawdy S."/>
            <person name="Smart L.B."/>
            <person name="Muchero W."/>
        </authorList>
    </citation>
    <scope>NUCLEOTIDE SEQUENCE</scope>
    <source>
        <tissue evidence="2">Shoot tip</tissue>
    </source>
</reference>
<protein>
    <submittedName>
        <fullName evidence="2">Uncharacterized protein</fullName>
    </submittedName>
</protein>
<feature type="signal peptide" evidence="1">
    <location>
        <begin position="1"/>
        <end position="34"/>
    </location>
</feature>
<name>A0A9Q0UUY6_SALVM</name>
<dbReference type="PANTHER" id="PTHR35631:SF6">
    <property type="entry name" value="SECRETED PROTEIN"/>
    <property type="match status" value="1"/>
</dbReference>
<dbReference type="EMBL" id="JAPFFL010000003">
    <property type="protein sequence ID" value="KAJ6736899.1"/>
    <property type="molecule type" value="Genomic_DNA"/>
</dbReference>
<proteinExistence type="predicted"/>